<dbReference type="EMBL" id="JAGINT010000001">
    <property type="protein sequence ID" value="MBP2352673.1"/>
    <property type="molecule type" value="Genomic_DNA"/>
</dbReference>
<organism evidence="1 2">
    <name type="scientific">Kribbella aluminosa</name>
    <dbReference type="NCBI Taxonomy" id="416017"/>
    <lineage>
        <taxon>Bacteria</taxon>
        <taxon>Bacillati</taxon>
        <taxon>Actinomycetota</taxon>
        <taxon>Actinomycetes</taxon>
        <taxon>Propionibacteriales</taxon>
        <taxon>Kribbellaceae</taxon>
        <taxon>Kribbella</taxon>
    </lineage>
</organism>
<evidence type="ECO:0000313" key="2">
    <source>
        <dbReference type="Proteomes" id="UP000755585"/>
    </source>
</evidence>
<evidence type="ECO:0008006" key="3">
    <source>
        <dbReference type="Google" id="ProtNLM"/>
    </source>
</evidence>
<keyword evidence="2" id="KW-1185">Reference proteome</keyword>
<dbReference type="InterPro" id="IPR032710">
    <property type="entry name" value="NTF2-like_dom_sf"/>
</dbReference>
<proteinExistence type="predicted"/>
<dbReference type="Proteomes" id="UP000755585">
    <property type="component" value="Unassembled WGS sequence"/>
</dbReference>
<name>A0ABS4UM10_9ACTN</name>
<dbReference type="SUPFAM" id="SSF54427">
    <property type="entry name" value="NTF2-like"/>
    <property type="match status" value="1"/>
</dbReference>
<gene>
    <name evidence="1" type="ORF">JOF29_003756</name>
</gene>
<evidence type="ECO:0000313" key="1">
    <source>
        <dbReference type="EMBL" id="MBP2352673.1"/>
    </source>
</evidence>
<comment type="caution">
    <text evidence="1">The sequence shown here is derived from an EMBL/GenBank/DDBJ whole genome shotgun (WGS) entry which is preliminary data.</text>
</comment>
<dbReference type="RefSeq" id="WP_209695393.1">
    <property type="nucleotide sequence ID" value="NZ_BAAAVU010000014.1"/>
</dbReference>
<sequence>MTSTVRPEIRAFFEQYAKAGDTLDTVALNDCFHEVFLNLDPTNAAPIARDLLIRSLPLRQKLFDSIGARGMDLTTLTETPLDDRHALAETTWAVRFGANARSTEPLEFGATFVLRLDGGRWRIVVYLNHHDVVASVRSRAVASASAEHPPTRTGGQHAL</sequence>
<dbReference type="Gene3D" id="3.10.450.50">
    <property type="match status" value="1"/>
</dbReference>
<accession>A0ABS4UM10</accession>
<reference evidence="1 2" key="1">
    <citation type="submission" date="2021-03" db="EMBL/GenBank/DDBJ databases">
        <title>Sequencing the genomes of 1000 actinobacteria strains.</title>
        <authorList>
            <person name="Klenk H.-P."/>
        </authorList>
    </citation>
    <scope>NUCLEOTIDE SEQUENCE [LARGE SCALE GENOMIC DNA]</scope>
    <source>
        <strain evidence="1 2">DSM 18824</strain>
    </source>
</reference>
<protein>
    <recommendedName>
        <fullName evidence="3">Ketosteroid isomerase-like protein</fullName>
    </recommendedName>
</protein>